<dbReference type="Gene3D" id="1.20.5.500">
    <property type="entry name" value="Single helix bin"/>
    <property type="match status" value="2"/>
</dbReference>
<dbReference type="PRINTS" id="PR01248">
    <property type="entry name" value="TYPE1KERATIN"/>
</dbReference>
<dbReference type="Pfam" id="PF00038">
    <property type="entry name" value="Filament"/>
    <property type="match status" value="2"/>
</dbReference>
<dbReference type="InterPro" id="IPR002957">
    <property type="entry name" value="Keratin_I"/>
</dbReference>
<dbReference type="EMBL" id="QBIY01013476">
    <property type="protein sequence ID" value="RXN03633.1"/>
    <property type="molecule type" value="Genomic_DNA"/>
</dbReference>
<feature type="coiled-coil region" evidence="5">
    <location>
        <begin position="625"/>
        <end position="659"/>
    </location>
</feature>
<dbReference type="PROSITE" id="PS51842">
    <property type="entry name" value="IF_ROD_2"/>
    <property type="match status" value="2"/>
</dbReference>
<comment type="caution">
    <text evidence="7">The sequence shown here is derived from an EMBL/GenBank/DDBJ whole genome shotgun (WGS) entry which is preliminary data.</text>
</comment>
<keyword evidence="1" id="KW-0416">Keratin</keyword>
<sequence length="943" mass="106231">MSCSVHTSTCFSPKTVVTPIRCGTPVPCAPKAYSVYGCGFGGSTRISSSSYRRVGCYPDLLCKIGGGYGGYSKLKCNKIMPGNCDYLQVNEKCTMQNLNDRLASYMEKVRSLEAANANLERQIREYYENKGPICQRDYSPYWNTINCLKEKIEAAAINNANILLQIDNAKLAADDFRIKYEHELAVRHSVEADIANLRRLLDQLTLTKTDLEAQVETLQDDLACLKRNHQEDVAALLCQLTDTKVCVEVDAAPQQDLNKTLDEIRCHYENIIDKHRREQECWFKEKTAQLCKDVASHSECLETSKSQISDLRRTLQCLEIDLQSQISMKRALECSLSETEARYSNMLAGYQKHINTLEAELCQVRASIEQQGRDYAALLDIKSRLEQEIATYRCLLEKQEIQIPEQGFQTCPEPCSFCFPETCSETCTKSSSFSFPKTCSETCTKSSSFSFPEACSETCTKSSFPKVCSETCTKSSSFSFPETCSETCTKSSSLSFPEACSETCTKSSSFSFSEACYETCPKPSSITCPETCPKPCSLSNPKSPTSKSIIGPRRCGTVTPKAYSVYGFGEKTRVSNCSYRFNNCSPCPPSRIDGGHGGRFGARIMTGGCYGKDYDYFQKSEKATMQDLNDRLASYLDKVHFLEAANATLEKQIREYYEKKGMICQRDYSCYFKTIECLQEKIKDATFTNGKILLQIDNFKLAADEFKLKYENEAAIQQCVKADVDNLCCILDKTCRAKTDLEARICTLQEELVYLKKTHQEDVAALLCQLTDAKVCVEVDAAPQQDLKKVLDEIRCHYETIIVQHCKEQEGWFKKKMAGLCKDGATNTVCLQTSRSQISDLRRTLQCLEIELQSQISMKGALECSLSETEARYSNMLAGYQKHINAYEAELCQVRAGIEEQGRDYAALLDIKSRLEQEIATYRCLLEKQDIQPIKNNIYSNVK</sequence>
<name>A0A498L8G6_LABRO</name>
<organism evidence="7 8">
    <name type="scientific">Labeo rohita</name>
    <name type="common">Indian major carp</name>
    <name type="synonym">Cyprinus rohita</name>
    <dbReference type="NCBI Taxonomy" id="84645"/>
    <lineage>
        <taxon>Eukaryota</taxon>
        <taxon>Metazoa</taxon>
        <taxon>Chordata</taxon>
        <taxon>Craniata</taxon>
        <taxon>Vertebrata</taxon>
        <taxon>Euteleostomi</taxon>
        <taxon>Actinopterygii</taxon>
        <taxon>Neopterygii</taxon>
        <taxon>Teleostei</taxon>
        <taxon>Ostariophysi</taxon>
        <taxon>Cypriniformes</taxon>
        <taxon>Cyprinidae</taxon>
        <taxon>Labeoninae</taxon>
        <taxon>Labeonini</taxon>
        <taxon>Labeo</taxon>
    </lineage>
</organism>
<comment type="similarity">
    <text evidence="4">Belongs to the intermediate filament family.</text>
</comment>
<dbReference type="Gene3D" id="1.20.5.1160">
    <property type="entry name" value="Vasodilator-stimulated phosphoprotein"/>
    <property type="match status" value="2"/>
</dbReference>
<feature type="domain" description="IF rod" evidence="6">
    <location>
        <begin position="91"/>
        <end position="403"/>
    </location>
</feature>
<evidence type="ECO:0000256" key="2">
    <source>
        <dbReference type="ARBA" id="ARBA00022754"/>
    </source>
</evidence>
<evidence type="ECO:0000313" key="7">
    <source>
        <dbReference type="EMBL" id="RXN03633.1"/>
    </source>
</evidence>
<dbReference type="FunFam" id="1.20.5.500:FF:000001">
    <property type="entry name" value="Type II keratin 23"/>
    <property type="match status" value="1"/>
</dbReference>
<evidence type="ECO:0000256" key="5">
    <source>
        <dbReference type="SAM" id="Coils"/>
    </source>
</evidence>
<dbReference type="Gene3D" id="1.20.5.170">
    <property type="match status" value="2"/>
</dbReference>
<dbReference type="STRING" id="84645.A0A498L8G6"/>
<reference evidence="7 8" key="1">
    <citation type="submission" date="2018-03" db="EMBL/GenBank/DDBJ databases">
        <title>Draft genome sequence of Rohu Carp (Labeo rohita).</title>
        <authorList>
            <person name="Das P."/>
            <person name="Kushwaha B."/>
            <person name="Joshi C.G."/>
            <person name="Kumar D."/>
            <person name="Nagpure N.S."/>
            <person name="Sahoo L."/>
            <person name="Das S.P."/>
            <person name="Bit A."/>
            <person name="Patnaik S."/>
            <person name="Meher P.K."/>
            <person name="Jayasankar P."/>
            <person name="Koringa P.G."/>
            <person name="Patel N.V."/>
            <person name="Hinsu A.T."/>
            <person name="Kumar R."/>
            <person name="Pandey M."/>
            <person name="Agarwal S."/>
            <person name="Srivastava S."/>
            <person name="Singh M."/>
            <person name="Iquebal M.A."/>
            <person name="Jaiswal S."/>
            <person name="Angadi U.B."/>
            <person name="Kumar N."/>
            <person name="Raza M."/>
            <person name="Shah T.M."/>
            <person name="Rai A."/>
            <person name="Jena J.K."/>
        </authorList>
    </citation>
    <scope>NUCLEOTIDE SEQUENCE [LARGE SCALE GENOMIC DNA]</scope>
    <source>
        <strain evidence="7">DASCIFA01</strain>
        <tissue evidence="7">Testis</tissue>
    </source>
</reference>
<dbReference type="Proteomes" id="UP000290572">
    <property type="component" value="Unassembled WGS sequence"/>
</dbReference>
<evidence type="ECO:0000256" key="3">
    <source>
        <dbReference type="ARBA" id="ARBA00023054"/>
    </source>
</evidence>
<dbReference type="InterPro" id="IPR039008">
    <property type="entry name" value="IF_rod_dom"/>
</dbReference>
<evidence type="ECO:0000256" key="1">
    <source>
        <dbReference type="ARBA" id="ARBA00022744"/>
    </source>
</evidence>
<dbReference type="PANTHER" id="PTHR23239:SF347">
    <property type="entry name" value="KERATIN 93-RELATED"/>
    <property type="match status" value="1"/>
</dbReference>
<keyword evidence="8" id="KW-1185">Reference proteome</keyword>
<dbReference type="GO" id="GO:0005882">
    <property type="term" value="C:intermediate filament"/>
    <property type="evidence" value="ECO:0007669"/>
    <property type="project" value="UniProtKB-KW"/>
</dbReference>
<feature type="coiled-coil region" evidence="5">
    <location>
        <begin position="187"/>
        <end position="228"/>
    </location>
</feature>
<dbReference type="PROSITE" id="PS00226">
    <property type="entry name" value="IF_ROD_1"/>
    <property type="match status" value="2"/>
</dbReference>
<accession>A0A498L8G6</accession>
<dbReference type="AlphaFoldDB" id="A0A498L8G6"/>
<evidence type="ECO:0000313" key="8">
    <source>
        <dbReference type="Proteomes" id="UP000290572"/>
    </source>
</evidence>
<feature type="coiled-coil region" evidence="5">
    <location>
        <begin position="898"/>
        <end position="932"/>
    </location>
</feature>
<evidence type="ECO:0000259" key="6">
    <source>
        <dbReference type="PROSITE" id="PS51842"/>
    </source>
</evidence>
<dbReference type="SMART" id="SM01391">
    <property type="entry name" value="Filament"/>
    <property type="match status" value="2"/>
</dbReference>
<dbReference type="FunFam" id="1.20.5.1160:FF:000002">
    <property type="entry name" value="Type I keratin 10"/>
    <property type="match status" value="1"/>
</dbReference>
<dbReference type="FunFam" id="1.20.5.170:FF:000002">
    <property type="entry name" value="Type I keratin KA11"/>
    <property type="match status" value="2"/>
</dbReference>
<feature type="coiled-coil region" evidence="5">
    <location>
        <begin position="95"/>
        <end position="129"/>
    </location>
</feature>
<gene>
    <name evidence="7" type="ORF">ROHU_034382</name>
</gene>
<dbReference type="GO" id="GO:0005198">
    <property type="term" value="F:structural molecule activity"/>
    <property type="evidence" value="ECO:0007669"/>
    <property type="project" value="InterPro"/>
</dbReference>
<feature type="domain" description="IF rod" evidence="6">
    <location>
        <begin position="621"/>
        <end position="933"/>
    </location>
</feature>
<proteinExistence type="inferred from homology"/>
<feature type="coiled-coil region" evidence="5">
    <location>
        <begin position="368"/>
        <end position="402"/>
    </location>
</feature>
<protein>
    <submittedName>
        <fullName evidence="7">Type I cytoskeletal 19-like protein</fullName>
    </submittedName>
</protein>
<dbReference type="InterPro" id="IPR018039">
    <property type="entry name" value="IF_conserved"/>
</dbReference>
<evidence type="ECO:0000256" key="4">
    <source>
        <dbReference type="RuleBase" id="RU000685"/>
    </source>
</evidence>
<dbReference type="SUPFAM" id="SSF64593">
    <property type="entry name" value="Intermediate filament protein, coiled coil region"/>
    <property type="match status" value="4"/>
</dbReference>
<dbReference type="PANTHER" id="PTHR23239">
    <property type="entry name" value="INTERMEDIATE FILAMENT"/>
    <property type="match status" value="1"/>
</dbReference>
<keyword evidence="3 5" id="KW-0175">Coiled coil</keyword>
<keyword evidence="2 4" id="KW-0403">Intermediate filament</keyword>